<keyword evidence="3" id="KW-0067">ATP-binding</keyword>
<dbReference type="EMBL" id="JANSUY010000007">
    <property type="protein sequence ID" value="MCR9015542.1"/>
    <property type="molecule type" value="Genomic_DNA"/>
</dbReference>
<accession>A0A9X2SYM0</accession>
<dbReference type="GO" id="GO:0005524">
    <property type="term" value="F:ATP binding"/>
    <property type="evidence" value="ECO:0007669"/>
    <property type="project" value="UniProtKB-KW"/>
</dbReference>
<dbReference type="RefSeq" id="WP_258423396.1">
    <property type="nucleotide sequence ID" value="NZ_JANAEZ010000001.1"/>
</dbReference>
<dbReference type="EC" id="3.5.2.9" evidence="5"/>
<name>A0A9X2SYM0_9BACT</name>
<dbReference type="SMART" id="SM00796">
    <property type="entry name" value="AHS1"/>
    <property type="match status" value="1"/>
</dbReference>
<evidence type="ECO:0000256" key="3">
    <source>
        <dbReference type="ARBA" id="ARBA00022840"/>
    </source>
</evidence>
<dbReference type="GO" id="GO:0017168">
    <property type="term" value="F:5-oxoprolinase (ATP-hydrolyzing) activity"/>
    <property type="evidence" value="ECO:0007669"/>
    <property type="project" value="UniProtKB-EC"/>
</dbReference>
<keyword evidence="6" id="KW-1185">Reference proteome</keyword>
<evidence type="ECO:0000313" key="5">
    <source>
        <dbReference type="EMBL" id="MCR9015542.1"/>
    </source>
</evidence>
<protein>
    <submittedName>
        <fullName evidence="5">5-oxoprolinase subunit PxpB</fullName>
        <ecNumber evidence="5">3.5.2.9</ecNumber>
    </submittedName>
</protein>
<feature type="domain" description="Carboxyltransferase" evidence="4">
    <location>
        <begin position="1"/>
        <end position="203"/>
    </location>
</feature>
<dbReference type="SUPFAM" id="SSF50891">
    <property type="entry name" value="Cyclophilin-like"/>
    <property type="match status" value="1"/>
</dbReference>
<organism evidence="5 6">
    <name type="scientific">Aquiflexum gelatinilyticum</name>
    <dbReference type="NCBI Taxonomy" id="2961943"/>
    <lineage>
        <taxon>Bacteria</taxon>
        <taxon>Pseudomonadati</taxon>
        <taxon>Bacteroidota</taxon>
        <taxon>Cytophagia</taxon>
        <taxon>Cytophagales</taxon>
        <taxon>Cyclobacteriaceae</taxon>
        <taxon>Aquiflexum</taxon>
    </lineage>
</organism>
<dbReference type="PANTHER" id="PTHR34698:SF2">
    <property type="entry name" value="5-OXOPROLINASE SUBUNIT B"/>
    <property type="match status" value="1"/>
</dbReference>
<keyword evidence="1" id="KW-0547">Nucleotide-binding</keyword>
<evidence type="ECO:0000313" key="6">
    <source>
        <dbReference type="Proteomes" id="UP001142175"/>
    </source>
</evidence>
<reference evidence="5" key="1">
    <citation type="submission" date="2022-08" db="EMBL/GenBank/DDBJ databases">
        <authorList>
            <person name="Zhang D."/>
        </authorList>
    </citation>
    <scope>NUCLEOTIDE SEQUENCE</scope>
    <source>
        <strain evidence="5">XJ19-11</strain>
    </source>
</reference>
<dbReference type="InterPro" id="IPR003833">
    <property type="entry name" value="CT_C_D"/>
</dbReference>
<comment type="caution">
    <text evidence="5">The sequence shown here is derived from an EMBL/GenBank/DDBJ whole genome shotgun (WGS) entry which is preliminary data.</text>
</comment>
<dbReference type="Proteomes" id="UP001142175">
    <property type="component" value="Unassembled WGS sequence"/>
</dbReference>
<keyword evidence="2 5" id="KW-0378">Hydrolase</keyword>
<sequence>MDIRIFRIHSKLIELAWPKVISTDILREQQQVRRFFEEEYTEGIREIRIGFNTLSLKLRIEISENDCADILEEINQLPSILGSFSSKIWKIPVHYSPESGKDLEKLAGIHEIGIEEIIKIHSETIYTLHFYGFLPGFMYLGGLDEKLYTPRKKNPERSMPSGTVAIGGKQTGIYPAESPGGWHAIGQCPVRLFDISKERPVVPAIGDKVKFEPITREVFEDIQQLSHQGLYSWHHD</sequence>
<dbReference type="AlphaFoldDB" id="A0A9X2SYM0"/>
<proteinExistence type="predicted"/>
<evidence type="ECO:0000256" key="1">
    <source>
        <dbReference type="ARBA" id="ARBA00022741"/>
    </source>
</evidence>
<dbReference type="NCBIfam" id="TIGR00370">
    <property type="entry name" value="5-oxoprolinase subunit PxpB"/>
    <property type="match status" value="1"/>
</dbReference>
<dbReference type="Pfam" id="PF02682">
    <property type="entry name" value="CT_C_D"/>
    <property type="match status" value="1"/>
</dbReference>
<evidence type="ECO:0000259" key="4">
    <source>
        <dbReference type="SMART" id="SM00796"/>
    </source>
</evidence>
<gene>
    <name evidence="5" type="primary">pxpB</name>
    <name evidence="5" type="ORF">NU887_10885</name>
</gene>
<dbReference type="PANTHER" id="PTHR34698">
    <property type="entry name" value="5-OXOPROLINASE SUBUNIT B"/>
    <property type="match status" value="1"/>
</dbReference>
<dbReference type="InterPro" id="IPR029000">
    <property type="entry name" value="Cyclophilin-like_dom_sf"/>
</dbReference>
<evidence type="ECO:0000256" key="2">
    <source>
        <dbReference type="ARBA" id="ARBA00022801"/>
    </source>
</evidence>
<dbReference type="Gene3D" id="2.40.100.10">
    <property type="entry name" value="Cyclophilin-like"/>
    <property type="match status" value="1"/>
</dbReference>
<dbReference type="InterPro" id="IPR010016">
    <property type="entry name" value="PxpB"/>
</dbReference>